<protein>
    <submittedName>
        <fullName evidence="1">Uncharacterized protein</fullName>
    </submittedName>
</protein>
<proteinExistence type="predicted"/>
<name>A0ACB8RWC6_9AGAM</name>
<gene>
    <name evidence="1" type="ORF">FA95DRAFT_1558570</name>
</gene>
<reference evidence="1" key="2">
    <citation type="journal article" date="2022" name="New Phytol.">
        <title>Evolutionary transition to the ectomycorrhizal habit in the genomes of a hyperdiverse lineage of mushroom-forming fungi.</title>
        <authorList>
            <person name="Looney B."/>
            <person name="Miyauchi S."/>
            <person name="Morin E."/>
            <person name="Drula E."/>
            <person name="Courty P.E."/>
            <person name="Kohler A."/>
            <person name="Kuo A."/>
            <person name="LaButti K."/>
            <person name="Pangilinan J."/>
            <person name="Lipzen A."/>
            <person name="Riley R."/>
            <person name="Andreopoulos W."/>
            <person name="He G."/>
            <person name="Johnson J."/>
            <person name="Nolan M."/>
            <person name="Tritt A."/>
            <person name="Barry K.W."/>
            <person name="Grigoriev I.V."/>
            <person name="Nagy L.G."/>
            <person name="Hibbett D."/>
            <person name="Henrissat B."/>
            <person name="Matheny P.B."/>
            <person name="Labbe J."/>
            <person name="Martin F.M."/>
        </authorList>
    </citation>
    <scope>NUCLEOTIDE SEQUENCE</scope>
    <source>
        <strain evidence="1">FP105234-sp</strain>
    </source>
</reference>
<sequence>MYAAHRPLELANPANASHYHLEYPLEPTGPTDVYRFTPELTRLPDAYVPLEFIGPADAIENSKIYYGNIPYDMSPEREQWGYFPEFSTNAEPPGAFVVSPNVFTDEIDGCLLDRRPLELNQQLQLVEHAYYSQPRPILPQTPPTHCDGVCTSPLSLDTRDSGYRHLPSSLQFEPAAPAPVQDPAPVIPHATDTTRPAPVTPPTANTVRLPPPAAAEDDRRLRRKVIRPIQSMACLFCRARKIACGPSNLTQAYEKTCGQCARRGLVCEYPKESRRGLRLDAPRPVVAAAAGKCRRIRI</sequence>
<keyword evidence="2" id="KW-1185">Reference proteome</keyword>
<dbReference type="Proteomes" id="UP000814033">
    <property type="component" value="Unassembled WGS sequence"/>
</dbReference>
<accession>A0ACB8RWC6</accession>
<evidence type="ECO:0000313" key="2">
    <source>
        <dbReference type="Proteomes" id="UP000814033"/>
    </source>
</evidence>
<comment type="caution">
    <text evidence="1">The sequence shown here is derived from an EMBL/GenBank/DDBJ whole genome shotgun (WGS) entry which is preliminary data.</text>
</comment>
<evidence type="ECO:0000313" key="1">
    <source>
        <dbReference type="EMBL" id="KAI0047911.1"/>
    </source>
</evidence>
<dbReference type="EMBL" id="MU275895">
    <property type="protein sequence ID" value="KAI0047911.1"/>
    <property type="molecule type" value="Genomic_DNA"/>
</dbReference>
<organism evidence="1 2">
    <name type="scientific">Auriscalpium vulgare</name>
    <dbReference type="NCBI Taxonomy" id="40419"/>
    <lineage>
        <taxon>Eukaryota</taxon>
        <taxon>Fungi</taxon>
        <taxon>Dikarya</taxon>
        <taxon>Basidiomycota</taxon>
        <taxon>Agaricomycotina</taxon>
        <taxon>Agaricomycetes</taxon>
        <taxon>Russulales</taxon>
        <taxon>Auriscalpiaceae</taxon>
        <taxon>Auriscalpium</taxon>
    </lineage>
</organism>
<reference evidence="1" key="1">
    <citation type="submission" date="2021-02" db="EMBL/GenBank/DDBJ databases">
        <authorList>
            <consortium name="DOE Joint Genome Institute"/>
            <person name="Ahrendt S."/>
            <person name="Looney B.P."/>
            <person name="Miyauchi S."/>
            <person name="Morin E."/>
            <person name="Drula E."/>
            <person name="Courty P.E."/>
            <person name="Chicoki N."/>
            <person name="Fauchery L."/>
            <person name="Kohler A."/>
            <person name="Kuo A."/>
            <person name="Labutti K."/>
            <person name="Pangilinan J."/>
            <person name="Lipzen A."/>
            <person name="Riley R."/>
            <person name="Andreopoulos W."/>
            <person name="He G."/>
            <person name="Johnson J."/>
            <person name="Barry K.W."/>
            <person name="Grigoriev I.V."/>
            <person name="Nagy L."/>
            <person name="Hibbett D."/>
            <person name="Henrissat B."/>
            <person name="Matheny P.B."/>
            <person name="Labbe J."/>
            <person name="Martin F."/>
        </authorList>
    </citation>
    <scope>NUCLEOTIDE SEQUENCE</scope>
    <source>
        <strain evidence="1">FP105234-sp</strain>
    </source>
</reference>